<dbReference type="PANTHER" id="PTHR43471:SF3">
    <property type="entry name" value="ABC TRANSPORTER PERMEASE PROTEIN NATB"/>
    <property type="match status" value="1"/>
</dbReference>
<organism evidence="2 3">
    <name type="scientific">Roseateles asaccharophilus</name>
    <dbReference type="NCBI Taxonomy" id="582607"/>
    <lineage>
        <taxon>Bacteria</taxon>
        <taxon>Pseudomonadati</taxon>
        <taxon>Pseudomonadota</taxon>
        <taxon>Betaproteobacteria</taxon>
        <taxon>Burkholderiales</taxon>
        <taxon>Sphaerotilaceae</taxon>
        <taxon>Roseateles</taxon>
    </lineage>
</organism>
<keyword evidence="1" id="KW-0812">Transmembrane</keyword>
<evidence type="ECO:0000313" key="3">
    <source>
        <dbReference type="Proteomes" id="UP000295357"/>
    </source>
</evidence>
<feature type="transmembrane region" description="Helical" evidence="1">
    <location>
        <begin position="368"/>
        <end position="387"/>
    </location>
</feature>
<dbReference type="RefSeq" id="WP_246030637.1">
    <property type="nucleotide sequence ID" value="NZ_JAUFPJ010000005.1"/>
</dbReference>
<dbReference type="Gene3D" id="3.40.1710.10">
    <property type="entry name" value="abc type-2 transporter like domain"/>
    <property type="match status" value="1"/>
</dbReference>
<accession>A0A4R6NEZ0</accession>
<keyword evidence="1" id="KW-0472">Membrane</keyword>
<evidence type="ECO:0000313" key="2">
    <source>
        <dbReference type="EMBL" id="TDP12804.1"/>
    </source>
</evidence>
<dbReference type="Pfam" id="PF12679">
    <property type="entry name" value="ABC2_membrane_2"/>
    <property type="match status" value="1"/>
</dbReference>
<dbReference type="GO" id="GO:0140359">
    <property type="term" value="F:ABC-type transporter activity"/>
    <property type="evidence" value="ECO:0007669"/>
    <property type="project" value="InterPro"/>
</dbReference>
<gene>
    <name evidence="2" type="ORF">DFR39_101278</name>
</gene>
<reference evidence="2 3" key="1">
    <citation type="submission" date="2019-03" db="EMBL/GenBank/DDBJ databases">
        <title>Genomic Encyclopedia of Type Strains, Phase IV (KMG-IV): sequencing the most valuable type-strain genomes for metagenomic binning, comparative biology and taxonomic classification.</title>
        <authorList>
            <person name="Goeker M."/>
        </authorList>
    </citation>
    <scope>NUCLEOTIDE SEQUENCE [LARGE SCALE GENOMIC DNA]</scope>
    <source>
        <strain evidence="2 3">DSM 25082</strain>
    </source>
</reference>
<feature type="transmembrane region" description="Helical" evidence="1">
    <location>
        <begin position="282"/>
        <end position="305"/>
    </location>
</feature>
<keyword evidence="3" id="KW-1185">Reference proteome</keyword>
<evidence type="ECO:0000256" key="1">
    <source>
        <dbReference type="SAM" id="Phobius"/>
    </source>
</evidence>
<dbReference type="AlphaFoldDB" id="A0A4R6NEZ0"/>
<dbReference type="Proteomes" id="UP000295357">
    <property type="component" value="Unassembled WGS sequence"/>
</dbReference>
<comment type="caution">
    <text evidence="2">The sequence shown here is derived from an EMBL/GenBank/DDBJ whole genome shotgun (WGS) entry which is preliminary data.</text>
</comment>
<proteinExistence type="predicted"/>
<dbReference type="EMBL" id="SNXE01000001">
    <property type="protein sequence ID" value="TDP12804.1"/>
    <property type="molecule type" value="Genomic_DNA"/>
</dbReference>
<feature type="transmembrane region" description="Helical" evidence="1">
    <location>
        <begin position="34"/>
        <end position="54"/>
    </location>
</feature>
<name>A0A4R6NEZ0_9BURK</name>
<protein>
    <submittedName>
        <fullName evidence="2">Sodium transport system permease protein</fullName>
    </submittedName>
</protein>
<dbReference type="GO" id="GO:0005886">
    <property type="term" value="C:plasma membrane"/>
    <property type="evidence" value="ECO:0007669"/>
    <property type="project" value="UniProtKB-SubCell"/>
</dbReference>
<feature type="transmembrane region" description="Helical" evidence="1">
    <location>
        <begin position="317"/>
        <end position="337"/>
    </location>
</feature>
<sequence>MNMMPNASLLNHVLVVFLKELREALRDRRTLLRVSLPGLLMGPLMLFALSMLVAQFEKQAEQREIVVAGMAQAPSLVNYLQRQNYSVKEAPADYEKQLRESRLASAVLVVPAGFEQALARGDEAELEVVTDSANTRASASGGGVARLVRGFNDERARLHLMLRGVSPELLSPVGLTERDLASPGARAARITGIIPMFVIMAVLYGALTAALDTTSGERERQSLEPLLANPVPHGALVLGKWLAVALMGAVVAALASFSFLPAQLLIKSDALAAQFRFGWMDATLFALLLMPVAAAMGALLMAVAIRTKTFKEAQASANLVIMVFSLMPLLAIMNPGADAAWHYWLPGLGQYQQMMQLLKGEVLRLDQWLPPVLTALLIISGAIVYVGRAMRAAASR</sequence>
<keyword evidence="1" id="KW-1133">Transmembrane helix</keyword>
<feature type="transmembrane region" description="Helical" evidence="1">
    <location>
        <begin position="241"/>
        <end position="262"/>
    </location>
</feature>
<dbReference type="PANTHER" id="PTHR43471">
    <property type="entry name" value="ABC TRANSPORTER PERMEASE"/>
    <property type="match status" value="1"/>
</dbReference>